<keyword evidence="6" id="KW-0645">Protease</keyword>
<dbReference type="GO" id="GO:0009002">
    <property type="term" value="F:serine-type D-Ala-D-Ala carboxypeptidase activity"/>
    <property type="evidence" value="ECO:0007669"/>
    <property type="project" value="UniProtKB-EC"/>
</dbReference>
<keyword evidence="10" id="KW-0573">Peptidoglycan synthesis</keyword>
<feature type="active site" description="Acyl-ester intermediate" evidence="13">
    <location>
        <position position="88"/>
    </location>
</feature>
<dbReference type="EMBL" id="JAGSND010000019">
    <property type="protein sequence ID" value="MBR0600004.1"/>
    <property type="molecule type" value="Genomic_DNA"/>
</dbReference>
<dbReference type="InterPro" id="IPR012907">
    <property type="entry name" value="Peptidase_S11_C"/>
</dbReference>
<dbReference type="AlphaFoldDB" id="A0A8J7W3T9"/>
<feature type="signal peptide" evidence="16">
    <location>
        <begin position="1"/>
        <end position="26"/>
    </location>
</feature>
<keyword evidence="11" id="KW-0961">Cell wall biogenesis/degradation</keyword>
<dbReference type="Gene3D" id="2.60.410.10">
    <property type="entry name" value="D-Ala-D-Ala carboxypeptidase, C-terminal domain"/>
    <property type="match status" value="1"/>
</dbReference>
<evidence type="ECO:0000256" key="13">
    <source>
        <dbReference type="PIRSR" id="PIRSR618044-1"/>
    </source>
</evidence>
<evidence type="ECO:0000256" key="2">
    <source>
        <dbReference type="ARBA" id="ARBA00004752"/>
    </source>
</evidence>
<dbReference type="InterPro" id="IPR018044">
    <property type="entry name" value="Peptidase_S11"/>
</dbReference>
<evidence type="ECO:0000256" key="10">
    <source>
        <dbReference type="ARBA" id="ARBA00022984"/>
    </source>
</evidence>
<evidence type="ECO:0000256" key="9">
    <source>
        <dbReference type="ARBA" id="ARBA00022960"/>
    </source>
</evidence>
<keyword evidence="19" id="KW-1185">Reference proteome</keyword>
<dbReference type="Proteomes" id="UP000675664">
    <property type="component" value="Unassembled WGS sequence"/>
</dbReference>
<keyword evidence="9" id="KW-0133">Cell shape</keyword>
<keyword evidence="7 16" id="KW-0732">Signal</keyword>
<comment type="function">
    <text evidence="1">Removes C-terminal D-alanyl residues from sugar-peptide cell wall precursors.</text>
</comment>
<evidence type="ECO:0000256" key="5">
    <source>
        <dbReference type="ARBA" id="ARBA00022645"/>
    </source>
</evidence>
<protein>
    <recommendedName>
        <fullName evidence="4">serine-type D-Ala-D-Ala carboxypeptidase</fullName>
        <ecNumber evidence="4">3.4.16.4</ecNumber>
    </recommendedName>
</protein>
<proteinExistence type="inferred from homology"/>
<dbReference type="GO" id="GO:0008360">
    <property type="term" value="P:regulation of cell shape"/>
    <property type="evidence" value="ECO:0007669"/>
    <property type="project" value="UniProtKB-KW"/>
</dbReference>
<evidence type="ECO:0000256" key="16">
    <source>
        <dbReference type="SAM" id="SignalP"/>
    </source>
</evidence>
<dbReference type="PRINTS" id="PR00725">
    <property type="entry name" value="DADACBPTASE1"/>
</dbReference>
<dbReference type="GO" id="GO:0006508">
    <property type="term" value="P:proteolysis"/>
    <property type="evidence" value="ECO:0007669"/>
    <property type="project" value="UniProtKB-KW"/>
</dbReference>
<dbReference type="RefSeq" id="WP_227020136.1">
    <property type="nucleotide sequence ID" value="NZ_JAGSND010000019.1"/>
</dbReference>
<dbReference type="Pfam" id="PF07943">
    <property type="entry name" value="PBP5_C"/>
    <property type="match status" value="1"/>
</dbReference>
<dbReference type="SUPFAM" id="SSF56601">
    <property type="entry name" value="beta-lactamase/transpeptidase-like"/>
    <property type="match status" value="1"/>
</dbReference>
<dbReference type="InterPro" id="IPR015956">
    <property type="entry name" value="Peniciliin-bd_prot_C_sf"/>
</dbReference>
<comment type="catalytic activity">
    <reaction evidence="12">
        <text>Preferential cleavage: (Ac)2-L-Lys-D-Ala-|-D-Ala. Also transpeptidation of peptidyl-alanyl moieties that are N-acyl substituents of D-alanine.</text>
        <dbReference type="EC" id="3.4.16.4"/>
    </reaction>
</comment>
<sequence length="413" mass="44789">MYYLRKIAIGLVVFMCMAMVPWAVCAEEEETVSVLSSAVDTEGTVLPSSVTGGAIGMTVDAKSAILIDAESGTVLFEQNSHDRLPPASVTKVMTMLLIMEAVDRGQISLQDKVTISEKAASMGGSQMYMEPGEQHELETLMKGIAIASANDACVSAAEFHSGTVDIFVENMNKRAAELGMKDTNFVNTNGLPVANHYTSAYDIALMSKELYKHKKTQEWFNTWMTNITVGLPGKKQTELGLTNTNRMIKIYPGANGIKTGFTQEAGYCLSASATKGDLTLIAVIMGSPASNVRFAETSKMLDYGFANYDAVKLAEKGEPMGTVMIEKGSPNMVNAVTPENISILVKKGEKDGIRGDLVFDDSIYAPIAKGDQIGEIIVYKNDQEMGRYPVVAEENVEKASLLELYIRMIKSLT</sequence>
<dbReference type="GO" id="GO:0071555">
    <property type="term" value="P:cell wall organization"/>
    <property type="evidence" value="ECO:0007669"/>
    <property type="project" value="UniProtKB-KW"/>
</dbReference>
<feature type="active site" evidence="13">
    <location>
        <position position="148"/>
    </location>
</feature>
<evidence type="ECO:0000256" key="8">
    <source>
        <dbReference type="ARBA" id="ARBA00022801"/>
    </source>
</evidence>
<evidence type="ECO:0000256" key="11">
    <source>
        <dbReference type="ARBA" id="ARBA00023316"/>
    </source>
</evidence>
<dbReference type="EC" id="3.4.16.4" evidence="4"/>
<dbReference type="PANTHER" id="PTHR21581:SF6">
    <property type="entry name" value="TRAFFICKING PROTEIN PARTICLE COMPLEX SUBUNIT 12"/>
    <property type="match status" value="1"/>
</dbReference>
<evidence type="ECO:0000256" key="1">
    <source>
        <dbReference type="ARBA" id="ARBA00003217"/>
    </source>
</evidence>
<dbReference type="Pfam" id="PF00768">
    <property type="entry name" value="Peptidase_S11"/>
    <property type="match status" value="1"/>
</dbReference>
<evidence type="ECO:0000256" key="4">
    <source>
        <dbReference type="ARBA" id="ARBA00012448"/>
    </source>
</evidence>
<evidence type="ECO:0000256" key="15">
    <source>
        <dbReference type="RuleBase" id="RU004016"/>
    </source>
</evidence>
<evidence type="ECO:0000313" key="19">
    <source>
        <dbReference type="Proteomes" id="UP000675664"/>
    </source>
</evidence>
<feature type="active site" description="Proton acceptor" evidence="13">
    <location>
        <position position="91"/>
    </location>
</feature>
<dbReference type="InterPro" id="IPR001967">
    <property type="entry name" value="Peptidase_S11_N"/>
</dbReference>
<feature type="chain" id="PRO_5035288074" description="serine-type D-Ala-D-Ala carboxypeptidase" evidence="16">
    <location>
        <begin position="27"/>
        <end position="413"/>
    </location>
</feature>
<dbReference type="Gene3D" id="3.40.710.10">
    <property type="entry name" value="DD-peptidase/beta-lactamase superfamily"/>
    <property type="match status" value="1"/>
</dbReference>
<comment type="caution">
    <text evidence="18">The sequence shown here is derived from an EMBL/GenBank/DDBJ whole genome shotgun (WGS) entry which is preliminary data.</text>
</comment>
<feature type="domain" description="Peptidase S11 D-Ala-D-Ala carboxypeptidase A C-terminal" evidence="17">
    <location>
        <begin position="308"/>
        <end position="398"/>
    </location>
</feature>
<dbReference type="SUPFAM" id="SSF69189">
    <property type="entry name" value="Penicillin-binding protein associated domain"/>
    <property type="match status" value="1"/>
</dbReference>
<dbReference type="InterPro" id="IPR012338">
    <property type="entry name" value="Beta-lactam/transpept-like"/>
</dbReference>
<evidence type="ECO:0000256" key="7">
    <source>
        <dbReference type="ARBA" id="ARBA00022729"/>
    </source>
</evidence>
<comment type="pathway">
    <text evidence="2">Cell wall biogenesis; peptidoglycan biosynthesis.</text>
</comment>
<evidence type="ECO:0000256" key="12">
    <source>
        <dbReference type="ARBA" id="ARBA00034000"/>
    </source>
</evidence>
<dbReference type="GO" id="GO:0009252">
    <property type="term" value="P:peptidoglycan biosynthetic process"/>
    <property type="evidence" value="ECO:0007669"/>
    <property type="project" value="UniProtKB-UniPathway"/>
</dbReference>
<organism evidence="18 19">
    <name type="scientific">Sinanaerobacter chloroacetimidivorans</name>
    <dbReference type="NCBI Taxonomy" id="2818044"/>
    <lineage>
        <taxon>Bacteria</taxon>
        <taxon>Bacillati</taxon>
        <taxon>Bacillota</taxon>
        <taxon>Clostridia</taxon>
        <taxon>Peptostreptococcales</taxon>
        <taxon>Anaerovoracaceae</taxon>
        <taxon>Sinanaerobacter</taxon>
    </lineage>
</organism>
<evidence type="ECO:0000256" key="14">
    <source>
        <dbReference type="PIRSR" id="PIRSR618044-2"/>
    </source>
</evidence>
<dbReference type="SMART" id="SM00936">
    <property type="entry name" value="PBP5_C"/>
    <property type="match status" value="1"/>
</dbReference>
<dbReference type="UniPathway" id="UPA00219"/>
<feature type="binding site" evidence="14">
    <location>
        <position position="258"/>
    </location>
    <ligand>
        <name>substrate</name>
    </ligand>
</feature>
<reference evidence="18" key="1">
    <citation type="submission" date="2021-04" db="EMBL/GenBank/DDBJ databases">
        <title>Sinoanaerobacter chloroacetimidivorans sp. nov., an obligate anaerobic bacterium isolated from anaerobic sludge.</title>
        <authorList>
            <person name="Bao Y."/>
        </authorList>
    </citation>
    <scope>NUCLEOTIDE SEQUENCE</scope>
    <source>
        <strain evidence="18">BAD-6</strain>
    </source>
</reference>
<gene>
    <name evidence="18" type="ORF">KCX82_19145</name>
</gene>
<evidence type="ECO:0000259" key="17">
    <source>
        <dbReference type="SMART" id="SM00936"/>
    </source>
</evidence>
<reference evidence="18" key="2">
    <citation type="submission" date="2021-04" db="EMBL/GenBank/DDBJ databases">
        <authorList>
            <person name="Liu J."/>
        </authorList>
    </citation>
    <scope>NUCLEOTIDE SEQUENCE</scope>
    <source>
        <strain evidence="18">BAD-6</strain>
    </source>
</reference>
<keyword evidence="5 18" id="KW-0121">Carboxypeptidase</keyword>
<evidence type="ECO:0000313" key="18">
    <source>
        <dbReference type="EMBL" id="MBR0600004.1"/>
    </source>
</evidence>
<comment type="similarity">
    <text evidence="3 15">Belongs to the peptidase S11 family.</text>
</comment>
<dbReference type="PANTHER" id="PTHR21581">
    <property type="entry name" value="D-ALANYL-D-ALANINE CARBOXYPEPTIDASE"/>
    <property type="match status" value="1"/>
</dbReference>
<accession>A0A8J7W3T9</accession>
<evidence type="ECO:0000256" key="6">
    <source>
        <dbReference type="ARBA" id="ARBA00022670"/>
    </source>
</evidence>
<evidence type="ECO:0000256" key="3">
    <source>
        <dbReference type="ARBA" id="ARBA00007164"/>
    </source>
</evidence>
<name>A0A8J7W3T9_9FIRM</name>
<dbReference type="InterPro" id="IPR037167">
    <property type="entry name" value="Peptidase_S11_C_sf"/>
</dbReference>
<keyword evidence="8" id="KW-0378">Hydrolase</keyword>